<organism evidence="5 6">
    <name type="scientific">Christensenella minuta</name>
    <dbReference type="NCBI Taxonomy" id="626937"/>
    <lineage>
        <taxon>Bacteria</taxon>
        <taxon>Bacillati</taxon>
        <taxon>Bacillota</taxon>
        <taxon>Clostridia</taxon>
        <taxon>Christensenellales</taxon>
        <taxon>Christensenellaceae</taxon>
        <taxon>Christensenella</taxon>
    </lineage>
</organism>
<dbReference type="InterPro" id="IPR009051">
    <property type="entry name" value="Helical_ferredxn"/>
</dbReference>
<feature type="domain" description="4Fe-4S ferredoxin-type" evidence="4">
    <location>
        <begin position="199"/>
        <end position="229"/>
    </location>
</feature>
<dbReference type="InterPro" id="IPR017900">
    <property type="entry name" value="4Fe4S_Fe_S_CS"/>
</dbReference>
<dbReference type="PROSITE" id="PS51379">
    <property type="entry name" value="4FE4S_FER_2"/>
    <property type="match status" value="2"/>
</dbReference>
<keyword evidence="1" id="KW-0479">Metal-binding</keyword>
<dbReference type="Proteomes" id="UP000070366">
    <property type="component" value="Unassembled WGS sequence"/>
</dbReference>
<dbReference type="OrthoDB" id="9773828at2"/>
<dbReference type="PATRIC" id="fig|626937.4.peg.886"/>
<dbReference type="STRING" id="626937.HMPREF3293_00898"/>
<dbReference type="SUPFAM" id="SSF46548">
    <property type="entry name" value="alpha-helical ferredoxin"/>
    <property type="match status" value="1"/>
</dbReference>
<gene>
    <name evidence="5" type="ORF">HMPREF3293_00898</name>
</gene>
<protein>
    <submittedName>
        <fullName evidence="5">4Fe-4S binding domain protein</fullName>
    </submittedName>
</protein>
<evidence type="ECO:0000256" key="3">
    <source>
        <dbReference type="ARBA" id="ARBA00023014"/>
    </source>
</evidence>
<keyword evidence="3" id="KW-0411">Iron-sulfur</keyword>
<reference evidence="5 6" key="1">
    <citation type="submission" date="2016-02" db="EMBL/GenBank/DDBJ databases">
        <authorList>
            <person name="Wen L."/>
            <person name="He K."/>
            <person name="Yang H."/>
        </authorList>
    </citation>
    <scope>NUCLEOTIDE SEQUENCE [LARGE SCALE GENOMIC DNA]</scope>
    <source>
        <strain evidence="5 6">DSM 22607</strain>
    </source>
</reference>
<dbReference type="GO" id="GO:0051536">
    <property type="term" value="F:iron-sulfur cluster binding"/>
    <property type="evidence" value="ECO:0007669"/>
    <property type="project" value="UniProtKB-KW"/>
</dbReference>
<dbReference type="Pfam" id="PF13183">
    <property type="entry name" value="Fer4_8"/>
    <property type="match status" value="1"/>
</dbReference>
<evidence type="ECO:0000313" key="5">
    <source>
        <dbReference type="EMBL" id="KXK66162.1"/>
    </source>
</evidence>
<dbReference type="EMBL" id="LSZW01000047">
    <property type="protein sequence ID" value="KXK66162.1"/>
    <property type="molecule type" value="Genomic_DNA"/>
</dbReference>
<comment type="caution">
    <text evidence="5">The sequence shown here is derived from an EMBL/GenBank/DDBJ whole genome shotgun (WGS) entry which is preliminary data.</text>
</comment>
<dbReference type="AlphaFoldDB" id="A0A136Q699"/>
<sequence>MQAVEKAIREKARALLADGTVDRVLGWEKGDYCYDNTPAVFTAENLDRLVYNSFCGANLSKYLIAESKKEGRVLALLKPCDTYSFNQLIKEHRIDREKVYVLGIPCHGIADVEKLNVRGIKGIESISEDGGKLIVQTMYGEKECELNDVLLERCLACKGPEYMAADDTVEDPAPVELRTHGRFGMVEKLMQMTPDDRFGFWRSELSKCIRCNACRNVCPACSCLKCVFDNDASGVGSKANVDTFEENMFHIIRAFHVAGRCTDCGECSRVCPQGIPLHLLNRKFIRDINENYGEYQAGADDNSPWPLVDYTQDDVEPGAIKGGKN</sequence>
<dbReference type="KEGG" id="cmiu:B1H56_01495"/>
<accession>A0A136Q699</accession>
<keyword evidence="6" id="KW-1185">Reference proteome</keyword>
<evidence type="ECO:0000256" key="1">
    <source>
        <dbReference type="ARBA" id="ARBA00022723"/>
    </source>
</evidence>
<evidence type="ECO:0000313" key="6">
    <source>
        <dbReference type="Proteomes" id="UP000070366"/>
    </source>
</evidence>
<dbReference type="Gene3D" id="1.10.1060.10">
    <property type="entry name" value="Alpha-helical ferredoxin"/>
    <property type="match status" value="1"/>
</dbReference>
<dbReference type="PROSITE" id="PS00198">
    <property type="entry name" value="4FE4S_FER_1"/>
    <property type="match status" value="2"/>
</dbReference>
<evidence type="ECO:0000256" key="2">
    <source>
        <dbReference type="ARBA" id="ARBA00023004"/>
    </source>
</evidence>
<dbReference type="RefSeq" id="WP_066520276.1">
    <property type="nucleotide sequence ID" value="NZ_CABMOF010000003.1"/>
</dbReference>
<keyword evidence="2" id="KW-0408">Iron</keyword>
<feature type="domain" description="4Fe-4S ferredoxin-type" evidence="4">
    <location>
        <begin position="252"/>
        <end position="282"/>
    </location>
</feature>
<proteinExistence type="predicted"/>
<dbReference type="GO" id="GO:0046872">
    <property type="term" value="F:metal ion binding"/>
    <property type="evidence" value="ECO:0007669"/>
    <property type="project" value="UniProtKB-KW"/>
</dbReference>
<dbReference type="InterPro" id="IPR017896">
    <property type="entry name" value="4Fe4S_Fe-S-bd"/>
</dbReference>
<evidence type="ECO:0000259" key="4">
    <source>
        <dbReference type="PROSITE" id="PS51379"/>
    </source>
</evidence>
<name>A0A136Q699_9FIRM</name>